<dbReference type="EMBL" id="VFQC01000001">
    <property type="protein sequence ID" value="TQN30948.1"/>
    <property type="molecule type" value="Genomic_DNA"/>
</dbReference>
<name>A0A543NGG6_9ACTN</name>
<organism evidence="1 2">
    <name type="scientific">Haloactinospora alba</name>
    <dbReference type="NCBI Taxonomy" id="405555"/>
    <lineage>
        <taxon>Bacteria</taxon>
        <taxon>Bacillati</taxon>
        <taxon>Actinomycetota</taxon>
        <taxon>Actinomycetes</taxon>
        <taxon>Streptosporangiales</taxon>
        <taxon>Nocardiopsidaceae</taxon>
        <taxon>Haloactinospora</taxon>
    </lineage>
</organism>
<evidence type="ECO:0000313" key="2">
    <source>
        <dbReference type="Proteomes" id="UP000317422"/>
    </source>
</evidence>
<accession>A0A543NGG6</accession>
<proteinExistence type="predicted"/>
<dbReference type="OrthoDB" id="9778153at2"/>
<reference evidence="1 2" key="1">
    <citation type="submission" date="2019-06" db="EMBL/GenBank/DDBJ databases">
        <title>Sequencing the genomes of 1000 actinobacteria strains.</title>
        <authorList>
            <person name="Klenk H.-P."/>
        </authorList>
    </citation>
    <scope>NUCLEOTIDE SEQUENCE [LARGE SCALE GENOMIC DNA]</scope>
    <source>
        <strain evidence="1 2">DSM 45015</strain>
    </source>
</reference>
<gene>
    <name evidence="1" type="ORF">FHX37_0837</name>
</gene>
<sequence>MLRGLVDDAGLFPPTELRMVPAVERHRSDRIVAHPMLTHRFLCPVSRWEELRGRLGDGDHIDVGLILDTEAGLSGELPPTDPRIGVSHYELRVRPGDLSNVADFHRSGARGEAPRSVYFEPERGPDWLDAVRSLAGVRPLGAKVRCGGVHESAFPTVEELADFVLTCVRNGVPFKATAGLHHAVRRTDPTTGFIHHGYLNLLLAAAIAVDAGGEDDVRTVLSLTDEQRLVRAFSEVTPQVADHCRRLFVSYGSCSTRDPVADAQRLGLETE</sequence>
<evidence type="ECO:0000313" key="1">
    <source>
        <dbReference type="EMBL" id="TQN30948.1"/>
    </source>
</evidence>
<comment type="caution">
    <text evidence="1">The sequence shown here is derived from an EMBL/GenBank/DDBJ whole genome shotgun (WGS) entry which is preliminary data.</text>
</comment>
<dbReference type="Proteomes" id="UP000317422">
    <property type="component" value="Unassembled WGS sequence"/>
</dbReference>
<keyword evidence="2" id="KW-1185">Reference proteome</keyword>
<protein>
    <submittedName>
        <fullName evidence="1">Uncharacterized protein</fullName>
    </submittedName>
</protein>
<dbReference type="AlphaFoldDB" id="A0A543NGG6"/>